<dbReference type="InterPro" id="IPR010679">
    <property type="entry name" value="DUF1254"/>
</dbReference>
<proteinExistence type="predicted"/>
<dbReference type="Proteomes" id="UP001348098">
    <property type="component" value="Unassembled WGS sequence"/>
</dbReference>
<feature type="domain" description="DUF1214" evidence="1">
    <location>
        <begin position="361"/>
        <end position="455"/>
    </location>
</feature>
<name>A0ABU6AQK6_9NOCA</name>
<organism evidence="3 4">
    <name type="scientific">Nocardia implantans</name>
    <dbReference type="NCBI Taxonomy" id="3108168"/>
    <lineage>
        <taxon>Bacteria</taxon>
        <taxon>Bacillati</taxon>
        <taxon>Actinomycetota</taxon>
        <taxon>Actinomycetes</taxon>
        <taxon>Mycobacteriales</taxon>
        <taxon>Nocardiaceae</taxon>
        <taxon>Nocardia</taxon>
    </lineage>
</organism>
<gene>
    <name evidence="3" type="ORF">U3653_06675</name>
</gene>
<dbReference type="Pfam" id="PF06863">
    <property type="entry name" value="DUF1254"/>
    <property type="match status" value="1"/>
</dbReference>
<dbReference type="PANTHER" id="PTHR36509">
    <property type="entry name" value="BLL3101 PROTEIN"/>
    <property type="match status" value="1"/>
</dbReference>
<comment type="caution">
    <text evidence="3">The sequence shown here is derived from an EMBL/GenBank/DDBJ whole genome shotgun (WGS) entry which is preliminary data.</text>
</comment>
<dbReference type="InterPro" id="IPR037050">
    <property type="entry name" value="DUF1254_sf"/>
</dbReference>
<dbReference type="EMBL" id="JAYKYQ010000002">
    <property type="protein sequence ID" value="MEB3509695.1"/>
    <property type="molecule type" value="Genomic_DNA"/>
</dbReference>
<dbReference type="PANTHER" id="PTHR36509:SF2">
    <property type="entry name" value="BLL3101 PROTEIN"/>
    <property type="match status" value="1"/>
</dbReference>
<dbReference type="InterPro" id="IPR010621">
    <property type="entry name" value="DUF1214"/>
</dbReference>
<protein>
    <submittedName>
        <fullName evidence="3">DUF1254 domain-containing protein</fullName>
    </submittedName>
</protein>
<dbReference type="InterPro" id="IPR006311">
    <property type="entry name" value="TAT_signal"/>
</dbReference>
<dbReference type="SUPFAM" id="SSF160935">
    <property type="entry name" value="VPA0735-like"/>
    <property type="match status" value="1"/>
</dbReference>
<accession>A0ABU6AQK6</accession>
<feature type="domain" description="DUF1254" evidence="2">
    <location>
        <begin position="78"/>
        <end position="213"/>
    </location>
</feature>
<dbReference type="InterPro" id="IPR037049">
    <property type="entry name" value="DUF1214_C_sf"/>
</dbReference>
<evidence type="ECO:0000313" key="3">
    <source>
        <dbReference type="EMBL" id="MEB3509695.1"/>
    </source>
</evidence>
<sequence length="472" mass="50364">MDESTEDKLTVSRRRALGIAASAVAALGSAACGGSGQDRATDSAPGDAATIAKDAYVFGYPLVLLDVTRMAAETVTPINRFQHASALPTPAQRDVVRLDRDTLRSTAWLDVASEPMVLSVPAMDSGRFWVAQVLDAWTNNAHNPNNRRPQAKSDRPPYTYVVTGPGWSGALPDDLTPLPMPTPTVWLIVRIQVDGENDLPVVRSIQQGLRLVPLSAWVAGAEPPAPAESGQVSAQPPPEWVAGMDPRMFFDRMCALLSTDPPAPGDEPAMRRFEKIGIRPGGTVHGISETELTAAVNTAKQQIPVYLGARTVNENGWLVDPDVGRFGTNYLLRAAVAQIALGAGLAETAFYPTLFASTEADAGAGRFRLHFAPGQLPPVDDFWSLTAYDAESYLVPNPAGIYAVGHPDPVVVNPDGSADIALQYTDPGSAVAAGNWLPIPESGQFSLTLRLYAPKAEVIQGRWRPPPLSPAR</sequence>
<dbReference type="PROSITE" id="PS51318">
    <property type="entry name" value="TAT"/>
    <property type="match status" value="1"/>
</dbReference>
<evidence type="ECO:0000259" key="2">
    <source>
        <dbReference type="Pfam" id="PF06863"/>
    </source>
</evidence>
<dbReference type="RefSeq" id="WP_195077705.1">
    <property type="nucleotide sequence ID" value="NZ_JAYESH010000001.1"/>
</dbReference>
<dbReference type="Gene3D" id="2.60.40.1610">
    <property type="entry name" value="Domain of unknown function DUF1254"/>
    <property type="match status" value="1"/>
</dbReference>
<reference evidence="3 4" key="1">
    <citation type="submission" date="2023-12" db="EMBL/GenBank/DDBJ databases">
        <title>novel species in genus Nocarida.</title>
        <authorList>
            <person name="Li Z."/>
        </authorList>
    </citation>
    <scope>NUCLEOTIDE SEQUENCE [LARGE SCALE GENOMIC DNA]</scope>
    <source>
        <strain evidence="3 4">CDC186</strain>
    </source>
</reference>
<evidence type="ECO:0000259" key="1">
    <source>
        <dbReference type="Pfam" id="PF06742"/>
    </source>
</evidence>
<dbReference type="Gene3D" id="2.60.120.600">
    <property type="entry name" value="Domain of unknown function DUF1214, C-terminal domain"/>
    <property type="match status" value="1"/>
</dbReference>
<evidence type="ECO:0000313" key="4">
    <source>
        <dbReference type="Proteomes" id="UP001348098"/>
    </source>
</evidence>
<dbReference type="Pfam" id="PF06742">
    <property type="entry name" value="DUF1214"/>
    <property type="match status" value="1"/>
</dbReference>
<keyword evidence="4" id="KW-1185">Reference proteome</keyword>